<reference evidence="1 2" key="2">
    <citation type="journal article" date="2019" name="G3 (Bethesda)">
        <title>Hybrid Assembly of the Genome of the Entomopathogenic Nematode Steinernema carpocapsae Identifies the X-Chromosome.</title>
        <authorList>
            <person name="Serra L."/>
            <person name="Macchietto M."/>
            <person name="Macias-Munoz A."/>
            <person name="McGill C.J."/>
            <person name="Rodriguez I.M."/>
            <person name="Rodriguez B."/>
            <person name="Murad R."/>
            <person name="Mortazavi A."/>
        </authorList>
    </citation>
    <scope>NUCLEOTIDE SEQUENCE [LARGE SCALE GENOMIC DNA]</scope>
    <source>
        <strain evidence="1 2">ALL</strain>
    </source>
</reference>
<dbReference type="EMBL" id="AZBU02000009">
    <property type="protein sequence ID" value="TKR64849.1"/>
    <property type="molecule type" value="Genomic_DNA"/>
</dbReference>
<evidence type="ECO:0000313" key="2">
    <source>
        <dbReference type="Proteomes" id="UP000298663"/>
    </source>
</evidence>
<comment type="caution">
    <text evidence="1">The sequence shown here is derived from an EMBL/GenBank/DDBJ whole genome shotgun (WGS) entry which is preliminary data.</text>
</comment>
<protein>
    <submittedName>
        <fullName evidence="1">Uncharacterized protein</fullName>
    </submittedName>
</protein>
<sequence length="67" mass="7727">MLRTTAELYISFEHSKKSNFASLILGLNVSQVEKAVVNRFPNSRHLKAKWRKAIKRQKPSLLKAYAL</sequence>
<dbReference type="Proteomes" id="UP000298663">
    <property type="component" value="Unassembled WGS sequence"/>
</dbReference>
<keyword evidence="2" id="KW-1185">Reference proteome</keyword>
<accession>A0A4U5M7G0</accession>
<dbReference type="AlphaFoldDB" id="A0A4U5M7G0"/>
<proteinExistence type="predicted"/>
<organism evidence="1 2">
    <name type="scientific">Steinernema carpocapsae</name>
    <name type="common">Entomopathogenic nematode</name>
    <dbReference type="NCBI Taxonomy" id="34508"/>
    <lineage>
        <taxon>Eukaryota</taxon>
        <taxon>Metazoa</taxon>
        <taxon>Ecdysozoa</taxon>
        <taxon>Nematoda</taxon>
        <taxon>Chromadorea</taxon>
        <taxon>Rhabditida</taxon>
        <taxon>Tylenchina</taxon>
        <taxon>Panagrolaimomorpha</taxon>
        <taxon>Strongyloidoidea</taxon>
        <taxon>Steinernematidae</taxon>
        <taxon>Steinernema</taxon>
    </lineage>
</organism>
<name>A0A4U5M7G0_STECR</name>
<gene>
    <name evidence="1" type="ORF">L596_025326</name>
</gene>
<reference evidence="1 2" key="1">
    <citation type="journal article" date="2015" name="Genome Biol.">
        <title>Comparative genomics of Steinernema reveals deeply conserved gene regulatory networks.</title>
        <authorList>
            <person name="Dillman A.R."/>
            <person name="Macchietto M."/>
            <person name="Porter C.F."/>
            <person name="Rogers A."/>
            <person name="Williams B."/>
            <person name="Antoshechkin I."/>
            <person name="Lee M.M."/>
            <person name="Goodwin Z."/>
            <person name="Lu X."/>
            <person name="Lewis E.E."/>
            <person name="Goodrich-Blair H."/>
            <person name="Stock S.P."/>
            <person name="Adams B.J."/>
            <person name="Sternberg P.W."/>
            <person name="Mortazavi A."/>
        </authorList>
    </citation>
    <scope>NUCLEOTIDE SEQUENCE [LARGE SCALE GENOMIC DNA]</scope>
    <source>
        <strain evidence="1 2">ALL</strain>
    </source>
</reference>
<evidence type="ECO:0000313" key="1">
    <source>
        <dbReference type="EMBL" id="TKR64849.1"/>
    </source>
</evidence>